<protein>
    <submittedName>
        <fullName evidence="2">Uncharacterized protein</fullName>
    </submittedName>
</protein>
<accession>A0A5J6VN90</accession>
<feature type="region of interest" description="Disordered" evidence="1">
    <location>
        <begin position="72"/>
        <end position="161"/>
    </location>
</feature>
<organism evidence="2">
    <name type="scientific">Megaviridae environmental sample</name>
    <dbReference type="NCBI Taxonomy" id="1737588"/>
    <lineage>
        <taxon>Viruses</taxon>
        <taxon>Varidnaviria</taxon>
        <taxon>Bamfordvirae</taxon>
        <taxon>Nucleocytoviricota</taxon>
        <taxon>Megaviricetes</taxon>
        <taxon>Imitervirales</taxon>
        <taxon>Mimiviridae</taxon>
        <taxon>environmental samples</taxon>
    </lineage>
</organism>
<sequence length="161" mass="18878">MNGHTISTNIVCVNGKCKKTTNIHKNKKCNKVYDRLINQLHRRKPTRQPEFDELMDGRDPLKLDIPLISMPLLTKSHHHKRKHSSSHKRKYSSSHKRKHSSSHKRKTSQSTSHKRKRSQSTSHKRKRSQSTTHKRKQTKLAKISKQLASLNKTMKQLKHSK</sequence>
<proteinExistence type="predicted"/>
<feature type="compositionally biased region" description="Basic residues" evidence="1">
    <location>
        <begin position="75"/>
        <end position="139"/>
    </location>
</feature>
<name>A0A5J6VN90_9VIRU</name>
<reference evidence="2" key="1">
    <citation type="journal article" date="2019" name="Philos. Trans. R. Soc. Lond., B, Biol. Sci.">
        <title>Targeted metagenomic recovery of four divergent viruses reveals shared and distinctive characteristics of giant viruses of marine eukaryotes.</title>
        <authorList>
            <person name="Needham D.M."/>
            <person name="Poirier C."/>
            <person name="Hehenberger E."/>
            <person name="Jimenez V."/>
            <person name="Swalwell J.E."/>
            <person name="Santoro A.E."/>
            <person name="Worden A.Z."/>
        </authorList>
    </citation>
    <scope>NUCLEOTIDE SEQUENCE</scope>
    <source>
        <strain evidence="2">OPacV-421</strain>
    </source>
</reference>
<dbReference type="EMBL" id="MN448295">
    <property type="protein sequence ID" value="QFG74864.1"/>
    <property type="molecule type" value="Genomic_DNA"/>
</dbReference>
<evidence type="ECO:0000256" key="1">
    <source>
        <dbReference type="SAM" id="MobiDB-lite"/>
    </source>
</evidence>
<evidence type="ECO:0000313" key="2">
    <source>
        <dbReference type="EMBL" id="QFG74864.1"/>
    </source>
</evidence>